<dbReference type="InterPro" id="IPR016024">
    <property type="entry name" value="ARM-type_fold"/>
</dbReference>
<feature type="domain" description="Dynein axonemal assembly factor 5 TPR repeats" evidence="1">
    <location>
        <begin position="22"/>
        <end position="290"/>
    </location>
</feature>
<dbReference type="SUPFAM" id="SSF48371">
    <property type="entry name" value="ARM repeat"/>
    <property type="match status" value="1"/>
</dbReference>
<protein>
    <recommendedName>
        <fullName evidence="1">Dynein axonemal assembly factor 5 TPR repeats domain-containing protein</fullName>
    </recommendedName>
</protein>
<reference evidence="2 3" key="1">
    <citation type="submission" date="2014-06" db="EMBL/GenBank/DDBJ databases">
        <authorList>
            <person name="Swart Estienne"/>
        </authorList>
    </citation>
    <scope>NUCLEOTIDE SEQUENCE [LARGE SCALE GENOMIC DNA]</scope>
    <source>
        <strain evidence="2 3">130c</strain>
    </source>
</reference>
<dbReference type="PANTHER" id="PTHR16216">
    <property type="entry name" value="DYNEIN ASSEMBLY FACTOR 5, AXONEMAL"/>
    <property type="match status" value="1"/>
</dbReference>
<dbReference type="EMBL" id="CCKQ01015766">
    <property type="protein sequence ID" value="CDW87607.1"/>
    <property type="molecule type" value="Genomic_DNA"/>
</dbReference>
<name>A0A078B2Z1_STYLE</name>
<gene>
    <name evidence="2" type="primary">Contig6577.g7043</name>
    <name evidence="2" type="ORF">STYLEM_16715</name>
</gene>
<dbReference type="InterPro" id="IPR011989">
    <property type="entry name" value="ARM-like"/>
</dbReference>
<proteinExistence type="predicted"/>
<evidence type="ECO:0000259" key="1">
    <source>
        <dbReference type="Pfam" id="PF25757"/>
    </source>
</evidence>
<dbReference type="OrthoDB" id="413572at2759"/>
<dbReference type="Pfam" id="PF25757">
    <property type="entry name" value="TPR_DNAAF5"/>
    <property type="match status" value="1"/>
</dbReference>
<evidence type="ECO:0000313" key="2">
    <source>
        <dbReference type="EMBL" id="CDW87607.1"/>
    </source>
</evidence>
<dbReference type="InterPro" id="IPR057978">
    <property type="entry name" value="TPR_DAAF5"/>
</dbReference>
<dbReference type="InParanoid" id="A0A078B2Z1"/>
<sequence length="312" mass="35848">MVESISATETYQEFEKRNARFLNMIQDNVKSTSFLNLIRIETFEDRVLMEEKLVKRLVIVLEDQIEKNREISIDIIQTMTEKLGLREESQILLPGIAARMNSIPYPETSEETRVLLIDLLTVCLKSDKYQFLPKLGEICSMLSKAALDPNPDMKVKAAQFAGLLSRQLIEKVGGYMKANIISMVKNLQHQHSKVRKATLLGLKDVIVSRGAEPFLDDAIVQLKFSMNDRSQDVRLTFYNEVLQHWLNSMEINSLKQYDATFVLFLLNGITDEYAEIQNKSIQLLEEHGKNMREALIQLGEEDQKMSDVEQSQ</sequence>
<keyword evidence="3" id="KW-1185">Reference proteome</keyword>
<dbReference type="AlphaFoldDB" id="A0A078B2Z1"/>
<dbReference type="InterPro" id="IPR052623">
    <property type="entry name" value="DAAF5"/>
</dbReference>
<evidence type="ECO:0000313" key="3">
    <source>
        <dbReference type="Proteomes" id="UP000039865"/>
    </source>
</evidence>
<organism evidence="2 3">
    <name type="scientific">Stylonychia lemnae</name>
    <name type="common">Ciliate</name>
    <dbReference type="NCBI Taxonomy" id="5949"/>
    <lineage>
        <taxon>Eukaryota</taxon>
        <taxon>Sar</taxon>
        <taxon>Alveolata</taxon>
        <taxon>Ciliophora</taxon>
        <taxon>Intramacronucleata</taxon>
        <taxon>Spirotrichea</taxon>
        <taxon>Stichotrichia</taxon>
        <taxon>Sporadotrichida</taxon>
        <taxon>Oxytrichidae</taxon>
        <taxon>Stylonychinae</taxon>
        <taxon>Stylonychia</taxon>
    </lineage>
</organism>
<dbReference type="Gene3D" id="1.25.10.10">
    <property type="entry name" value="Leucine-rich Repeat Variant"/>
    <property type="match status" value="1"/>
</dbReference>
<dbReference type="PANTHER" id="PTHR16216:SF2">
    <property type="entry name" value="DYNEIN AXONEMAL ASSEMBLY FACTOR 5"/>
    <property type="match status" value="1"/>
</dbReference>
<dbReference type="OMA" id="DLHNQHF"/>
<accession>A0A078B2Z1</accession>
<dbReference type="Proteomes" id="UP000039865">
    <property type="component" value="Unassembled WGS sequence"/>
</dbReference>